<proteinExistence type="predicted"/>
<organism evidence="1 2">
    <name type="scientific">Corynebacterium pygosceleis</name>
    <dbReference type="NCBI Taxonomy" id="2800406"/>
    <lineage>
        <taxon>Bacteria</taxon>
        <taxon>Bacillati</taxon>
        <taxon>Actinomycetota</taxon>
        <taxon>Actinomycetes</taxon>
        <taxon>Mycobacteriales</taxon>
        <taxon>Corynebacteriaceae</taxon>
        <taxon>Corynebacterium</taxon>
    </lineage>
</organism>
<dbReference type="Proteomes" id="UP001081709">
    <property type="component" value="Unassembled WGS sequence"/>
</dbReference>
<dbReference type="RefSeq" id="WP_267186452.1">
    <property type="nucleotide sequence ID" value="NZ_JAPMKV010000003.1"/>
</dbReference>
<gene>
    <name evidence="1" type="ORF">OS125_05790</name>
</gene>
<dbReference type="InterPro" id="IPR029057">
    <property type="entry name" value="PRTase-like"/>
</dbReference>
<protein>
    <submittedName>
        <fullName evidence="1">ComF family protein</fullName>
    </submittedName>
</protein>
<dbReference type="Gene3D" id="3.40.50.2020">
    <property type="match status" value="1"/>
</dbReference>
<dbReference type="PANTHER" id="PTHR47505:SF1">
    <property type="entry name" value="DNA UTILIZATION PROTEIN YHGH"/>
    <property type="match status" value="1"/>
</dbReference>
<evidence type="ECO:0000313" key="2">
    <source>
        <dbReference type="Proteomes" id="UP001081709"/>
    </source>
</evidence>
<name>A0ABT3WVA1_9CORY</name>
<reference evidence="1" key="1">
    <citation type="submission" date="2022-11" db="EMBL/GenBank/DDBJ databases">
        <title>Corynebacterium sp. isolated from Penguins.</title>
        <authorList>
            <person name="Sedlar K."/>
            <person name="Svec P."/>
        </authorList>
    </citation>
    <scope>NUCLEOTIDE SEQUENCE</scope>
    <source>
        <strain evidence="1">P7003</strain>
    </source>
</reference>
<evidence type="ECO:0000313" key="1">
    <source>
        <dbReference type="EMBL" id="MCX7444753.1"/>
    </source>
</evidence>
<sequence>MLELLLPKRCAGCGAVGVTLCEPCRTAWRRIPFRVEPRVDPRVPVFALGPWGGVHRSTVLAIKERGRRDAIPEVGAVLRSAIVFLSARGELPECSGIVLSPAPTRKRAARLRGGDPVTAICRATGLTVVQLVHLDASVEDSAGLDAPARRANLVGAVRDERRRPRVDEGVVLVDDVVTTGATATATIERLSVAGIQVTGVVALTAA</sequence>
<comment type="caution">
    <text evidence="1">The sequence shown here is derived from an EMBL/GenBank/DDBJ whole genome shotgun (WGS) entry which is preliminary data.</text>
</comment>
<dbReference type="EMBL" id="JAPMKV010000003">
    <property type="protein sequence ID" value="MCX7444753.1"/>
    <property type="molecule type" value="Genomic_DNA"/>
</dbReference>
<dbReference type="SUPFAM" id="SSF53271">
    <property type="entry name" value="PRTase-like"/>
    <property type="match status" value="1"/>
</dbReference>
<accession>A0ABT3WVA1</accession>
<dbReference type="InterPro" id="IPR051910">
    <property type="entry name" value="ComF/GntX_DNA_util-trans"/>
</dbReference>
<keyword evidence="2" id="KW-1185">Reference proteome</keyword>
<dbReference type="PANTHER" id="PTHR47505">
    <property type="entry name" value="DNA UTILIZATION PROTEIN YHGH"/>
    <property type="match status" value="1"/>
</dbReference>